<proteinExistence type="predicted"/>
<comment type="caution">
    <text evidence="2">The sequence shown here is derived from an EMBL/GenBank/DDBJ whole genome shotgun (WGS) entry which is preliminary data.</text>
</comment>
<gene>
    <name evidence="2" type="ORF">FLACHUCJ7_00871</name>
</gene>
<evidence type="ECO:0000313" key="3">
    <source>
        <dbReference type="Proteomes" id="UP000556700"/>
    </source>
</evidence>
<dbReference type="AlphaFoldDB" id="A0A6V6YRK2"/>
<feature type="transmembrane region" description="Helical" evidence="1">
    <location>
        <begin position="62"/>
        <end position="81"/>
    </location>
</feature>
<accession>A0A6V6YRK2</accession>
<keyword evidence="3" id="KW-1185">Reference proteome</keyword>
<protein>
    <submittedName>
        <fullName evidence="2">Uncharacterized protein</fullName>
    </submittedName>
</protein>
<feature type="transmembrane region" description="Helical" evidence="1">
    <location>
        <begin position="31"/>
        <end position="50"/>
    </location>
</feature>
<organism evidence="2 3">
    <name type="scientific">Flavobacterium chungangense</name>
    <dbReference type="NCBI Taxonomy" id="554283"/>
    <lineage>
        <taxon>Bacteria</taxon>
        <taxon>Pseudomonadati</taxon>
        <taxon>Bacteroidota</taxon>
        <taxon>Flavobacteriia</taxon>
        <taxon>Flavobacteriales</taxon>
        <taxon>Flavobacteriaceae</taxon>
        <taxon>Flavobacterium</taxon>
    </lineage>
</organism>
<keyword evidence="1" id="KW-0812">Transmembrane</keyword>
<keyword evidence="1" id="KW-0472">Membrane</keyword>
<keyword evidence="1" id="KW-1133">Transmembrane helix</keyword>
<reference evidence="2 3" key="1">
    <citation type="submission" date="2020-06" db="EMBL/GenBank/DDBJ databases">
        <authorList>
            <person name="Criscuolo A."/>
        </authorList>
    </citation>
    <scope>NUCLEOTIDE SEQUENCE [LARGE SCALE GENOMIC DNA]</scope>
    <source>
        <strain evidence="3">CIP 110025</strain>
    </source>
</reference>
<dbReference type="Proteomes" id="UP000556700">
    <property type="component" value="Unassembled WGS sequence"/>
</dbReference>
<dbReference type="EMBL" id="CAIJDO010000082">
    <property type="protein sequence ID" value="CAD0002148.1"/>
    <property type="molecule type" value="Genomic_DNA"/>
</dbReference>
<evidence type="ECO:0000313" key="2">
    <source>
        <dbReference type="EMBL" id="CAD0002148.1"/>
    </source>
</evidence>
<feature type="transmembrane region" description="Helical" evidence="1">
    <location>
        <begin position="7"/>
        <end position="25"/>
    </location>
</feature>
<evidence type="ECO:0000256" key="1">
    <source>
        <dbReference type="SAM" id="Phobius"/>
    </source>
</evidence>
<sequence length="83" mass="9774">MKLNKNDILFYISLLLAVWFAWTGIIWTYNAALFISYPMGIISFILWRIIRNENTKRTKLIPIILTIGLILSLSVLLYLLIWD</sequence>
<name>A0A6V6YRK2_9FLAO</name>